<organism evidence="2 3">
    <name type="scientific">Streptoalloteichus tenebrarius (strain ATCC 17920 / DSM 40477 / JCM 4838 / CBS 697.72 / NBRC 16177 / NCIMB 11028 / NRRL B-12390 / A12253. 1 / ISP 5477)</name>
    <name type="common">Streptomyces tenebrarius</name>
    <dbReference type="NCBI Taxonomy" id="1933"/>
    <lineage>
        <taxon>Bacteria</taxon>
        <taxon>Bacillati</taxon>
        <taxon>Actinomycetota</taxon>
        <taxon>Actinomycetes</taxon>
        <taxon>Pseudonocardiales</taxon>
        <taxon>Pseudonocardiaceae</taxon>
        <taxon>Streptoalloteichus</taxon>
    </lineage>
</organism>
<dbReference type="InterPro" id="IPR008136">
    <property type="entry name" value="CinA_C"/>
</dbReference>
<proteinExistence type="predicted"/>
<dbReference type="Gene3D" id="3.90.950.20">
    <property type="entry name" value="CinA-like"/>
    <property type="match status" value="1"/>
</dbReference>
<keyword evidence="3" id="KW-1185">Reference proteome</keyword>
<dbReference type="NCBIfam" id="TIGR00199">
    <property type="entry name" value="PncC_domain"/>
    <property type="match status" value="1"/>
</dbReference>
<comment type="caution">
    <text evidence="2">The sequence shown here is derived from an EMBL/GenBank/DDBJ whole genome shotgun (WGS) entry which is preliminary data.</text>
</comment>
<dbReference type="EMBL" id="JAMTCP010000002">
    <property type="protein sequence ID" value="MCP2256940.1"/>
    <property type="molecule type" value="Genomic_DNA"/>
</dbReference>
<name>A0ABT1HN74_STRSD</name>
<feature type="domain" description="CinA C-terminal" evidence="1">
    <location>
        <begin position="32"/>
        <end position="177"/>
    </location>
</feature>
<accession>A0ABT1HN74</accession>
<dbReference type="InterPro" id="IPR036653">
    <property type="entry name" value="CinA-like_C"/>
</dbReference>
<evidence type="ECO:0000313" key="2">
    <source>
        <dbReference type="EMBL" id="MCP2256940.1"/>
    </source>
</evidence>
<dbReference type="Pfam" id="PF02464">
    <property type="entry name" value="CinA"/>
    <property type="match status" value="1"/>
</dbReference>
<dbReference type="Proteomes" id="UP001205311">
    <property type="component" value="Unassembled WGS sequence"/>
</dbReference>
<dbReference type="SUPFAM" id="SSF142433">
    <property type="entry name" value="CinA-like"/>
    <property type="match status" value="1"/>
</dbReference>
<protein>
    <submittedName>
        <fullName evidence="2">Nicotinamide-nucleotide amidase</fullName>
    </submittedName>
</protein>
<evidence type="ECO:0000313" key="3">
    <source>
        <dbReference type="Proteomes" id="UP001205311"/>
    </source>
</evidence>
<gene>
    <name evidence="2" type="ORF">LX15_000623</name>
</gene>
<reference evidence="2 3" key="1">
    <citation type="submission" date="2022-06" db="EMBL/GenBank/DDBJ databases">
        <title>Genomic Encyclopedia of Archaeal and Bacterial Type Strains, Phase II (KMG-II): from individual species to whole genera.</title>
        <authorList>
            <person name="Goeker M."/>
        </authorList>
    </citation>
    <scope>NUCLEOTIDE SEQUENCE [LARGE SCALE GENOMIC DNA]</scope>
    <source>
        <strain evidence="2 3">DSM 40477</strain>
    </source>
</reference>
<evidence type="ECO:0000259" key="1">
    <source>
        <dbReference type="Pfam" id="PF02464"/>
    </source>
</evidence>
<sequence>MTAPGGDGPGATSDLGPLPGLVGLPDAELRGLVGRLRERSETVATAESLTAGLVCAVLTAVPGASAVVRGGLVVYATDLKSELAGVDADLLDRHGAVFPEVAAQLAVGARRRCGATWGLGLTGVAGPDPQDGVGPGTVHVGLAGPSSVTVRTVTLGGDRQAVRAGAVRAALAALATALG</sequence>